<dbReference type="Pfam" id="PF09949">
    <property type="entry name" value="APP1_cat"/>
    <property type="match status" value="1"/>
</dbReference>
<dbReference type="InterPro" id="IPR052935">
    <property type="entry name" value="Mg2+_PAP"/>
</dbReference>
<evidence type="ECO:0000259" key="1">
    <source>
        <dbReference type="Pfam" id="PF09949"/>
    </source>
</evidence>
<accession>A0A1I3JZ87</accession>
<reference evidence="3" key="1">
    <citation type="submission" date="2016-10" db="EMBL/GenBank/DDBJ databases">
        <authorList>
            <person name="Varghese N."/>
            <person name="Submissions S."/>
        </authorList>
    </citation>
    <scope>NUCLEOTIDE SEQUENCE [LARGE SCALE GENOMIC DNA]</scope>
    <source>
        <strain evidence="3">DSM 26348</strain>
    </source>
</reference>
<gene>
    <name evidence="2" type="ORF">SAMN05421753_11165</name>
</gene>
<dbReference type="AlphaFoldDB" id="A0A1I3JZ87"/>
<dbReference type="Proteomes" id="UP000199518">
    <property type="component" value="Unassembled WGS sequence"/>
</dbReference>
<proteinExistence type="predicted"/>
<sequence length="357" mass="40623">MSERTGSREKKEETSHAVHAGEMVVFYRSSAHYSPLGQCWHLQVRGSIFSASPSRLRKGVLLQLFKRVVKPENAVEVRQRFHDRARLFLHNGRKGKSVPIAIAEKAYHLPNTLPNGQFETTITLQAAELEPIMQTDAFGRRFVSFCTHLPEDDQRLFAGEIELIPPTGISVVSDVDDTIKVTNVRDRKELLANTFTREFRSVDGMRDLYQHWARQGASFHYVSASPWPLYGPLIEWLDTDSFPAGTMHLRHVRLRDLRGDRTREAAFKTKRTSIENLLRLYPERQFILCGDSGERDAELYGEIARHFGGQVLHVAIRNCGHDATTEAVQARLAHLHPSRWSIFSDPRELASLPFTGG</sequence>
<evidence type="ECO:0000313" key="3">
    <source>
        <dbReference type="Proteomes" id="UP000199518"/>
    </source>
</evidence>
<dbReference type="SUPFAM" id="SSF56784">
    <property type="entry name" value="HAD-like"/>
    <property type="match status" value="1"/>
</dbReference>
<evidence type="ECO:0000313" key="2">
    <source>
        <dbReference type="EMBL" id="SFI65513.1"/>
    </source>
</evidence>
<organism evidence="2 3">
    <name type="scientific">Planctomicrobium piriforme</name>
    <dbReference type="NCBI Taxonomy" id="1576369"/>
    <lineage>
        <taxon>Bacteria</taxon>
        <taxon>Pseudomonadati</taxon>
        <taxon>Planctomycetota</taxon>
        <taxon>Planctomycetia</taxon>
        <taxon>Planctomycetales</taxon>
        <taxon>Planctomycetaceae</taxon>
        <taxon>Planctomicrobium</taxon>
    </lineage>
</organism>
<feature type="domain" description="Phosphatidate phosphatase APP1 catalytic" evidence="1">
    <location>
        <begin position="169"/>
        <end position="318"/>
    </location>
</feature>
<dbReference type="EMBL" id="FOQD01000011">
    <property type="protein sequence ID" value="SFI65513.1"/>
    <property type="molecule type" value="Genomic_DNA"/>
</dbReference>
<dbReference type="RefSeq" id="WP_175517524.1">
    <property type="nucleotide sequence ID" value="NZ_FOQD01000011.1"/>
</dbReference>
<protein>
    <submittedName>
        <fullName evidence="2">Uncharacterized conserved protein</fullName>
    </submittedName>
</protein>
<dbReference type="InterPro" id="IPR036412">
    <property type="entry name" value="HAD-like_sf"/>
</dbReference>
<name>A0A1I3JZ87_9PLAN</name>
<dbReference type="GO" id="GO:0008195">
    <property type="term" value="F:phosphatidate phosphatase activity"/>
    <property type="evidence" value="ECO:0007669"/>
    <property type="project" value="InterPro"/>
</dbReference>
<dbReference type="PANTHER" id="PTHR28208">
    <property type="entry name" value="PHOSPHATIDATE PHOSPHATASE APP1"/>
    <property type="match status" value="1"/>
</dbReference>
<dbReference type="STRING" id="1576369.SAMN05421753_11165"/>
<keyword evidence="3" id="KW-1185">Reference proteome</keyword>
<dbReference type="PANTHER" id="PTHR28208:SF3">
    <property type="entry name" value="PHOSPHATIDATE PHOSPHATASE APP1"/>
    <property type="match status" value="1"/>
</dbReference>
<dbReference type="InterPro" id="IPR019236">
    <property type="entry name" value="APP1_cat"/>
</dbReference>